<dbReference type="eggNOG" id="COG1216">
    <property type="taxonomic scope" value="Bacteria"/>
</dbReference>
<accession>D2QPY3</accession>
<name>D2QPY3_SPILD</name>
<dbReference type="HOGENOM" id="CLU_1106571_0_0_10"/>
<sequence>MRASSGPKNLILACHITGVFDVNRSNTLPHDTYELVREWVDSITALKLQGVLFHNNFTEATCELFQNEYVTFVRVVHDPLFNPNVYRYFVYRDYIRDHSHEVAHFFVTDISDVVVCRNPFCQPLFVDNPTALFCGDELKYLDNEWMKAHATLLRSRINDYAEYEEIFAKETLLNCGIIGGNTALMQPFIEALCHIHEQYNYNNQTAYTGDMGAFNYLARTRFNEQLIHGAPINTVFKAYQTDRTDCWFRHK</sequence>
<dbReference type="STRING" id="504472.Slin_1669"/>
<dbReference type="KEGG" id="sli:Slin_1669"/>
<dbReference type="Proteomes" id="UP000002028">
    <property type="component" value="Chromosome"/>
</dbReference>
<protein>
    <submittedName>
        <fullName evidence="1">Uncharacterized protein</fullName>
    </submittedName>
</protein>
<reference evidence="1 2" key="1">
    <citation type="journal article" date="2010" name="Stand. Genomic Sci.">
        <title>Complete genome sequence of Spirosoma linguale type strain (1).</title>
        <authorList>
            <person name="Lail K."/>
            <person name="Sikorski J."/>
            <person name="Saunders E."/>
            <person name="Lapidus A."/>
            <person name="Glavina Del Rio T."/>
            <person name="Copeland A."/>
            <person name="Tice H."/>
            <person name="Cheng J.-F."/>
            <person name="Lucas S."/>
            <person name="Nolan M."/>
            <person name="Bruce D."/>
            <person name="Goodwin L."/>
            <person name="Pitluck S."/>
            <person name="Ivanova N."/>
            <person name="Mavromatis K."/>
            <person name="Ovchinnikova G."/>
            <person name="Pati A."/>
            <person name="Chen A."/>
            <person name="Palaniappan K."/>
            <person name="Land M."/>
            <person name="Hauser L."/>
            <person name="Chang Y.-J."/>
            <person name="Jeffries C.D."/>
            <person name="Chain P."/>
            <person name="Brettin T."/>
            <person name="Detter J.C."/>
            <person name="Schuetze A."/>
            <person name="Rohde M."/>
            <person name="Tindall B.J."/>
            <person name="Goeker M."/>
            <person name="Bristow J."/>
            <person name="Eisen J.A."/>
            <person name="Markowitz V."/>
            <person name="Hugenholtz P."/>
            <person name="Kyrpides N.C."/>
            <person name="Klenk H.-P."/>
            <person name="Chen F."/>
        </authorList>
    </citation>
    <scope>NUCLEOTIDE SEQUENCE [LARGE SCALE GENOMIC DNA]</scope>
    <source>
        <strain evidence="2">ATCC 33905 / DSM 74 / LMG 10896 / Claus 1</strain>
    </source>
</reference>
<evidence type="ECO:0000313" key="1">
    <source>
        <dbReference type="EMBL" id="ADB37716.1"/>
    </source>
</evidence>
<dbReference type="AlphaFoldDB" id="D2QPY3"/>
<dbReference type="EMBL" id="CP001769">
    <property type="protein sequence ID" value="ADB37716.1"/>
    <property type="molecule type" value="Genomic_DNA"/>
</dbReference>
<organism evidence="1 2">
    <name type="scientific">Spirosoma linguale (strain ATCC 33905 / DSM 74 / LMG 10896 / Claus 1)</name>
    <dbReference type="NCBI Taxonomy" id="504472"/>
    <lineage>
        <taxon>Bacteria</taxon>
        <taxon>Pseudomonadati</taxon>
        <taxon>Bacteroidota</taxon>
        <taxon>Cytophagia</taxon>
        <taxon>Cytophagales</taxon>
        <taxon>Cytophagaceae</taxon>
        <taxon>Spirosoma</taxon>
    </lineage>
</organism>
<evidence type="ECO:0000313" key="2">
    <source>
        <dbReference type="Proteomes" id="UP000002028"/>
    </source>
</evidence>
<dbReference type="RefSeq" id="WP_012926267.1">
    <property type="nucleotide sequence ID" value="NC_013730.1"/>
</dbReference>
<proteinExistence type="predicted"/>
<gene>
    <name evidence="1" type="ordered locus">Slin_1669</name>
</gene>
<keyword evidence="2" id="KW-1185">Reference proteome</keyword>